<keyword evidence="2" id="KW-1185">Reference proteome</keyword>
<dbReference type="AlphaFoldDB" id="A0AA36AHE9"/>
<reference evidence="1" key="1">
    <citation type="submission" date="2023-08" db="EMBL/GenBank/DDBJ databases">
        <authorList>
            <person name="Alioto T."/>
            <person name="Alioto T."/>
            <person name="Gomez Garrido J."/>
        </authorList>
    </citation>
    <scope>NUCLEOTIDE SEQUENCE</scope>
</reference>
<dbReference type="EMBL" id="OX597814">
    <property type="protein sequence ID" value="CAI9715543.1"/>
    <property type="molecule type" value="Genomic_DNA"/>
</dbReference>
<evidence type="ECO:0000313" key="1">
    <source>
        <dbReference type="EMBL" id="CAI9715543.1"/>
    </source>
</evidence>
<evidence type="ECO:0000313" key="2">
    <source>
        <dbReference type="Proteomes" id="UP001162480"/>
    </source>
</evidence>
<organism evidence="1 2">
    <name type="scientific">Octopus vulgaris</name>
    <name type="common">Common octopus</name>
    <dbReference type="NCBI Taxonomy" id="6645"/>
    <lineage>
        <taxon>Eukaryota</taxon>
        <taxon>Metazoa</taxon>
        <taxon>Spiralia</taxon>
        <taxon>Lophotrochozoa</taxon>
        <taxon>Mollusca</taxon>
        <taxon>Cephalopoda</taxon>
        <taxon>Coleoidea</taxon>
        <taxon>Octopodiformes</taxon>
        <taxon>Octopoda</taxon>
        <taxon>Incirrata</taxon>
        <taxon>Octopodidae</taxon>
        <taxon>Octopus</taxon>
    </lineage>
</organism>
<accession>A0AA36AHE9</accession>
<proteinExistence type="predicted"/>
<protein>
    <submittedName>
        <fullName evidence="1">Uncharacterized protein</fullName>
    </submittedName>
</protein>
<name>A0AA36AHE9_OCTVU</name>
<gene>
    <name evidence="1" type="ORF">OCTVUL_1B022891</name>
</gene>
<sequence length="132" mass="15074">MVAIKLKRDGTHTTFSQGESLMAYMRPSQKTRPDREKLKLSLNLTDKITQEFVEIFQLPDKKTFLLPSVINCNNMTGSLTFMSIVGVDVPEDFDLVLLRVYICLMVVSLLSRLDLVTPAAFERRYAVALKRM</sequence>
<dbReference type="Proteomes" id="UP001162480">
    <property type="component" value="Chromosome 1"/>
</dbReference>